<dbReference type="EMBL" id="JARKIK010000044">
    <property type="protein sequence ID" value="KAK8736429.1"/>
    <property type="molecule type" value="Genomic_DNA"/>
</dbReference>
<keyword evidence="3" id="KW-1185">Reference proteome</keyword>
<accession>A0AAW0X9K0</accession>
<evidence type="ECO:0000259" key="1">
    <source>
        <dbReference type="PROSITE" id="PS51233"/>
    </source>
</evidence>
<evidence type="ECO:0000313" key="2">
    <source>
        <dbReference type="EMBL" id="KAK8736429.1"/>
    </source>
</evidence>
<comment type="caution">
    <text evidence="2">The sequence shown here is derived from an EMBL/GenBank/DDBJ whole genome shotgun (WGS) entry which is preliminary data.</text>
</comment>
<proteinExistence type="predicted"/>
<dbReference type="AlphaFoldDB" id="A0AAW0X9K0"/>
<name>A0AAW0X9K0_CHEQU</name>
<feature type="non-terminal residue" evidence="2">
    <location>
        <position position="1"/>
    </location>
</feature>
<gene>
    <name evidence="2" type="ORF">OTU49_004996</name>
</gene>
<feature type="non-terminal residue" evidence="2">
    <location>
        <position position="107"/>
    </location>
</feature>
<evidence type="ECO:0000313" key="3">
    <source>
        <dbReference type="Proteomes" id="UP001445076"/>
    </source>
</evidence>
<organism evidence="2 3">
    <name type="scientific">Cherax quadricarinatus</name>
    <name type="common">Australian red claw crayfish</name>
    <dbReference type="NCBI Taxonomy" id="27406"/>
    <lineage>
        <taxon>Eukaryota</taxon>
        <taxon>Metazoa</taxon>
        <taxon>Ecdysozoa</taxon>
        <taxon>Arthropoda</taxon>
        <taxon>Crustacea</taxon>
        <taxon>Multicrustacea</taxon>
        <taxon>Malacostraca</taxon>
        <taxon>Eumalacostraca</taxon>
        <taxon>Eucarida</taxon>
        <taxon>Decapoda</taxon>
        <taxon>Pleocyemata</taxon>
        <taxon>Astacidea</taxon>
        <taxon>Parastacoidea</taxon>
        <taxon>Parastacidae</taxon>
        <taxon>Cherax</taxon>
    </lineage>
</organism>
<sequence length="107" mass="11896">RDTNLAIPGQMNGVVSERVAHFVVLKVSGLGLTIKWDMKSLVVTEISELLWNRTSGLCGRRDGSDTNDWSYADGTEETNMNSFLQAWQAKTLGDRCLDRPKTKHPCG</sequence>
<protein>
    <recommendedName>
        <fullName evidence="1">VWFD domain-containing protein</fullName>
    </recommendedName>
</protein>
<dbReference type="Proteomes" id="UP001445076">
    <property type="component" value="Unassembled WGS sequence"/>
</dbReference>
<reference evidence="2 3" key="1">
    <citation type="journal article" date="2024" name="BMC Genomics">
        <title>Genome assembly of redclaw crayfish (Cherax quadricarinatus) provides insights into its immune adaptation and hypoxia tolerance.</title>
        <authorList>
            <person name="Liu Z."/>
            <person name="Zheng J."/>
            <person name="Li H."/>
            <person name="Fang K."/>
            <person name="Wang S."/>
            <person name="He J."/>
            <person name="Zhou D."/>
            <person name="Weng S."/>
            <person name="Chi M."/>
            <person name="Gu Z."/>
            <person name="He J."/>
            <person name="Li F."/>
            <person name="Wang M."/>
        </authorList>
    </citation>
    <scope>NUCLEOTIDE SEQUENCE [LARGE SCALE GENOMIC DNA]</scope>
    <source>
        <strain evidence="2">ZL_2023a</strain>
    </source>
</reference>
<feature type="domain" description="VWFD" evidence="1">
    <location>
        <begin position="1"/>
        <end position="97"/>
    </location>
</feature>
<dbReference type="Pfam" id="PF00094">
    <property type="entry name" value="VWD"/>
    <property type="match status" value="1"/>
</dbReference>
<dbReference type="PROSITE" id="PS51233">
    <property type="entry name" value="VWFD"/>
    <property type="match status" value="1"/>
</dbReference>
<dbReference type="InterPro" id="IPR001846">
    <property type="entry name" value="VWF_type-D"/>
</dbReference>